<dbReference type="Gene3D" id="3.40.630.30">
    <property type="match status" value="1"/>
</dbReference>
<keyword evidence="2" id="KW-1185">Reference proteome</keyword>
<dbReference type="RefSeq" id="WP_184728154.1">
    <property type="nucleotide sequence ID" value="NZ_JACHIW010000001.1"/>
</dbReference>
<proteinExistence type="predicted"/>
<sequence>MLTKLYPMTHTVVRSSHVELSELEESALDELADLVLAHHGAAIPVVTSRPVRGSTHHEVRESLKAMAEDDSLGFIPPDWEITFVARADEHVAGVVKLHGQRDYCGPDLDIEVMPWFPPHHRNTGTVAVNAMAAMIFEHLAPMLTPIHVRTVMARDHAQITADQVRATESVRLSGVDELASMIPCDDEGHL</sequence>
<reference evidence="1 2" key="1">
    <citation type="submission" date="2020-08" db="EMBL/GenBank/DDBJ databases">
        <title>Sequencing the genomes of 1000 actinobacteria strains.</title>
        <authorList>
            <person name="Klenk H.-P."/>
        </authorList>
    </citation>
    <scope>NUCLEOTIDE SEQUENCE [LARGE SCALE GENOMIC DNA]</scope>
    <source>
        <strain evidence="1 2">DSM 45584</strain>
    </source>
</reference>
<evidence type="ECO:0000313" key="1">
    <source>
        <dbReference type="EMBL" id="MBB5157139.1"/>
    </source>
</evidence>
<gene>
    <name evidence="1" type="ORF">BJ970_004673</name>
</gene>
<protein>
    <submittedName>
        <fullName evidence="1">Uncharacterized protein</fullName>
    </submittedName>
</protein>
<organism evidence="1 2">
    <name type="scientific">Saccharopolyspora phatthalungensis</name>
    <dbReference type="NCBI Taxonomy" id="664693"/>
    <lineage>
        <taxon>Bacteria</taxon>
        <taxon>Bacillati</taxon>
        <taxon>Actinomycetota</taxon>
        <taxon>Actinomycetes</taxon>
        <taxon>Pseudonocardiales</taxon>
        <taxon>Pseudonocardiaceae</taxon>
        <taxon>Saccharopolyspora</taxon>
    </lineage>
</organism>
<dbReference type="EMBL" id="JACHIW010000001">
    <property type="protein sequence ID" value="MBB5157139.1"/>
    <property type="molecule type" value="Genomic_DNA"/>
</dbReference>
<evidence type="ECO:0000313" key="2">
    <source>
        <dbReference type="Proteomes" id="UP000584374"/>
    </source>
</evidence>
<accession>A0A840QEX6</accession>
<comment type="caution">
    <text evidence="1">The sequence shown here is derived from an EMBL/GenBank/DDBJ whole genome shotgun (WGS) entry which is preliminary data.</text>
</comment>
<dbReference type="AlphaFoldDB" id="A0A840QEX6"/>
<name>A0A840QEX6_9PSEU</name>
<dbReference type="Proteomes" id="UP000584374">
    <property type="component" value="Unassembled WGS sequence"/>
</dbReference>